<evidence type="ECO:0000256" key="9">
    <source>
        <dbReference type="ARBA" id="ARBA00038669"/>
    </source>
</evidence>
<dbReference type="InterPro" id="IPR017871">
    <property type="entry name" value="ABC_transporter-like_CS"/>
</dbReference>
<gene>
    <name evidence="14" type="ordered locus">Mhun_0205</name>
</gene>
<organism evidence="14 15">
    <name type="scientific">Methanospirillum hungatei JF-1 (strain ATCC 27890 / DSM 864 / NBRC 100397 / JF-1)</name>
    <dbReference type="NCBI Taxonomy" id="323259"/>
    <lineage>
        <taxon>Archaea</taxon>
        <taxon>Methanobacteriati</taxon>
        <taxon>Methanobacteriota</taxon>
        <taxon>Stenosarchaea group</taxon>
        <taxon>Methanomicrobia</taxon>
        <taxon>Methanomicrobiales</taxon>
        <taxon>Methanospirillaceae</taxon>
        <taxon>Methanospirillum</taxon>
    </lineage>
</organism>
<keyword evidence="4" id="KW-0547">Nucleotide-binding</keyword>
<keyword evidence="6" id="KW-1278">Translocase</keyword>
<keyword evidence="2" id="KW-0813">Transport</keyword>
<dbReference type="RefSeq" id="WP_011447273.1">
    <property type="nucleotide sequence ID" value="NC_007796.1"/>
</dbReference>
<dbReference type="STRING" id="323259.Mhun_0205"/>
<dbReference type="Gene3D" id="3.40.50.300">
    <property type="entry name" value="P-loop containing nucleotide triphosphate hydrolases"/>
    <property type="match status" value="1"/>
</dbReference>
<dbReference type="EnsemblBacteria" id="ABD39978">
    <property type="protein sequence ID" value="ABD39978"/>
    <property type="gene ID" value="Mhun_0205"/>
</dbReference>
<dbReference type="eggNOG" id="arCOG00181">
    <property type="taxonomic scope" value="Archaea"/>
</dbReference>
<reference evidence="15" key="1">
    <citation type="journal article" date="2016" name="Stand. Genomic Sci.">
        <title>Complete genome sequence of Methanospirillum hungatei type strain JF1.</title>
        <authorList>
            <person name="Gunsalus R.P."/>
            <person name="Cook L.E."/>
            <person name="Crable B."/>
            <person name="Rohlin L."/>
            <person name="McDonald E."/>
            <person name="Mouttaki H."/>
            <person name="Sieber J.R."/>
            <person name="Poweleit N."/>
            <person name="Zhou H."/>
            <person name="Lapidus A.L."/>
            <person name="Daligault H.E."/>
            <person name="Land M."/>
            <person name="Gilna P."/>
            <person name="Ivanova N."/>
            <person name="Kyrpides N."/>
            <person name="Culley D.E."/>
            <person name="McInerney M.J."/>
        </authorList>
    </citation>
    <scope>NUCLEOTIDE SEQUENCE [LARGE SCALE GENOMIC DNA]</scope>
    <source>
        <strain evidence="15">ATCC 27890 / DSM 864 / NBRC 100397 / JF-1</strain>
    </source>
</reference>
<sequence length="319" mass="35299">MKMNNIIEISDLTVSFKGEGYLLTAVDNLSLSVIHGETLAIIGESGSGKSVLGLAILRLLPDTAAISGSIIFQTQDILTLSEGMMEKIRGGKIAWIPQNPKLGFNPSMKIWKQVSEPIVLHTDSSWSEAKKQAIRLLRQYSIVPPEKWAEEYPVAYSGGMLQRAMLAMGTSTIPSVLIADEPTKGIDAINKKDVIEMFNTQKERGITQIIITHDLDFASEVADRIAVMYCGQIVELTSVERFFTTPLHPYSVGLVNSLPQRGLSPIPGTSPAMHEKQAGCRFKSRCSLCSRVCSEEIPLFPVGYDNVRCIQYHNRNWAW</sequence>
<protein>
    <recommendedName>
        <fullName evidence="11">Nickel import system ATP-binding protein NikD</fullName>
        <ecNumber evidence="10">7.2.2.11</ecNumber>
    </recommendedName>
</protein>
<dbReference type="GO" id="GO:0015833">
    <property type="term" value="P:peptide transport"/>
    <property type="evidence" value="ECO:0007669"/>
    <property type="project" value="InterPro"/>
</dbReference>
<dbReference type="GeneID" id="3923574"/>
<evidence type="ECO:0000256" key="11">
    <source>
        <dbReference type="ARBA" id="ARBA00044143"/>
    </source>
</evidence>
<dbReference type="GO" id="GO:0016887">
    <property type="term" value="F:ATP hydrolysis activity"/>
    <property type="evidence" value="ECO:0007669"/>
    <property type="project" value="InterPro"/>
</dbReference>
<dbReference type="InterPro" id="IPR050388">
    <property type="entry name" value="ABC_Ni/Peptide_Import"/>
</dbReference>
<evidence type="ECO:0000256" key="5">
    <source>
        <dbReference type="ARBA" id="ARBA00022840"/>
    </source>
</evidence>
<keyword evidence="7" id="KW-0406">Ion transport</keyword>
<evidence type="ECO:0000313" key="14">
    <source>
        <dbReference type="EMBL" id="ABD39978.1"/>
    </source>
</evidence>
<dbReference type="KEGG" id="mhu:Mhun_0205"/>
<name>Q2FL97_METHJ</name>
<dbReference type="Proteomes" id="UP000001941">
    <property type="component" value="Chromosome"/>
</dbReference>
<evidence type="ECO:0000256" key="3">
    <source>
        <dbReference type="ARBA" id="ARBA00022475"/>
    </source>
</evidence>
<dbReference type="SMART" id="SM00382">
    <property type="entry name" value="AAA"/>
    <property type="match status" value="1"/>
</dbReference>
<evidence type="ECO:0000256" key="10">
    <source>
        <dbReference type="ARBA" id="ARBA00039098"/>
    </source>
</evidence>
<proteinExistence type="predicted"/>
<keyword evidence="15" id="KW-1185">Reference proteome</keyword>
<dbReference type="InterPro" id="IPR013563">
    <property type="entry name" value="Oligopep_ABC_C"/>
</dbReference>
<evidence type="ECO:0000256" key="8">
    <source>
        <dbReference type="ARBA" id="ARBA00023136"/>
    </source>
</evidence>
<dbReference type="Pfam" id="PF00005">
    <property type="entry name" value="ABC_tran"/>
    <property type="match status" value="1"/>
</dbReference>
<dbReference type="HOGENOM" id="CLU_000604_1_23_2"/>
<keyword evidence="8" id="KW-0472">Membrane</keyword>
<evidence type="ECO:0000256" key="2">
    <source>
        <dbReference type="ARBA" id="ARBA00022448"/>
    </source>
</evidence>
<feature type="domain" description="ABC transporter" evidence="13">
    <location>
        <begin position="7"/>
        <end position="255"/>
    </location>
</feature>
<dbReference type="AlphaFoldDB" id="Q2FL97"/>
<dbReference type="PANTHER" id="PTHR43297">
    <property type="entry name" value="OLIGOPEPTIDE TRANSPORT ATP-BINDING PROTEIN APPD"/>
    <property type="match status" value="1"/>
</dbReference>
<dbReference type="GO" id="GO:0015413">
    <property type="term" value="F:ABC-type nickel transporter activity"/>
    <property type="evidence" value="ECO:0007669"/>
    <property type="project" value="UniProtKB-EC"/>
</dbReference>
<evidence type="ECO:0000256" key="4">
    <source>
        <dbReference type="ARBA" id="ARBA00022741"/>
    </source>
</evidence>
<dbReference type="OrthoDB" id="18209at2157"/>
<evidence type="ECO:0000256" key="12">
    <source>
        <dbReference type="ARBA" id="ARBA00048610"/>
    </source>
</evidence>
<accession>Q2FL97</accession>
<dbReference type="CDD" id="cd03257">
    <property type="entry name" value="ABC_NikE_OppD_transporters"/>
    <property type="match status" value="1"/>
</dbReference>
<dbReference type="InParanoid" id="Q2FL97"/>
<dbReference type="EMBL" id="CP000254">
    <property type="protein sequence ID" value="ABD39978.1"/>
    <property type="molecule type" value="Genomic_DNA"/>
</dbReference>
<dbReference type="PROSITE" id="PS00211">
    <property type="entry name" value="ABC_TRANSPORTER_1"/>
    <property type="match status" value="1"/>
</dbReference>
<dbReference type="SUPFAM" id="SSF52540">
    <property type="entry name" value="P-loop containing nucleoside triphosphate hydrolases"/>
    <property type="match status" value="1"/>
</dbReference>
<comment type="catalytic activity">
    <reaction evidence="12">
        <text>Ni(2+)(out) + ATP + H2O = Ni(2+)(in) + ADP + phosphate + H(+)</text>
        <dbReference type="Rhea" id="RHEA:15557"/>
        <dbReference type="ChEBI" id="CHEBI:15377"/>
        <dbReference type="ChEBI" id="CHEBI:15378"/>
        <dbReference type="ChEBI" id="CHEBI:30616"/>
        <dbReference type="ChEBI" id="CHEBI:43474"/>
        <dbReference type="ChEBI" id="CHEBI:49786"/>
        <dbReference type="ChEBI" id="CHEBI:456216"/>
        <dbReference type="EC" id="7.2.2.11"/>
    </reaction>
    <physiologicalReaction direction="left-to-right" evidence="12">
        <dbReference type="Rhea" id="RHEA:15558"/>
    </physiologicalReaction>
</comment>
<dbReference type="InterPro" id="IPR003593">
    <property type="entry name" value="AAA+_ATPase"/>
</dbReference>
<dbReference type="GO" id="GO:0005886">
    <property type="term" value="C:plasma membrane"/>
    <property type="evidence" value="ECO:0007669"/>
    <property type="project" value="UniProtKB-SubCell"/>
</dbReference>
<evidence type="ECO:0000256" key="1">
    <source>
        <dbReference type="ARBA" id="ARBA00004202"/>
    </source>
</evidence>
<dbReference type="NCBIfam" id="TIGR01727">
    <property type="entry name" value="oligo_HPY"/>
    <property type="match status" value="1"/>
</dbReference>
<evidence type="ECO:0000256" key="6">
    <source>
        <dbReference type="ARBA" id="ARBA00022967"/>
    </source>
</evidence>
<dbReference type="PANTHER" id="PTHR43297:SF13">
    <property type="entry name" value="NICKEL ABC TRANSPORTER, ATP-BINDING PROTEIN"/>
    <property type="match status" value="1"/>
</dbReference>
<dbReference type="PROSITE" id="PS50893">
    <property type="entry name" value="ABC_TRANSPORTER_2"/>
    <property type="match status" value="1"/>
</dbReference>
<keyword evidence="3" id="KW-1003">Cell membrane</keyword>
<evidence type="ECO:0000313" key="15">
    <source>
        <dbReference type="Proteomes" id="UP000001941"/>
    </source>
</evidence>
<dbReference type="EC" id="7.2.2.11" evidence="10"/>
<evidence type="ECO:0000259" key="13">
    <source>
        <dbReference type="PROSITE" id="PS50893"/>
    </source>
</evidence>
<evidence type="ECO:0000256" key="7">
    <source>
        <dbReference type="ARBA" id="ARBA00023065"/>
    </source>
</evidence>
<dbReference type="InterPro" id="IPR003439">
    <property type="entry name" value="ABC_transporter-like_ATP-bd"/>
</dbReference>
<dbReference type="Pfam" id="PF08352">
    <property type="entry name" value="oligo_HPY"/>
    <property type="match status" value="1"/>
</dbReference>
<comment type="subunit">
    <text evidence="9">The complex is composed of two ATP-binding proteins (NikD and NikE), two transmembrane proteins (NikB and NikC) and a solute-binding protein (NikA).</text>
</comment>
<comment type="subcellular location">
    <subcellularLocation>
        <location evidence="1">Cell membrane</location>
        <topology evidence="1">Peripheral membrane protein</topology>
    </subcellularLocation>
</comment>
<keyword evidence="5 14" id="KW-0067">ATP-binding</keyword>
<dbReference type="GO" id="GO:0005524">
    <property type="term" value="F:ATP binding"/>
    <property type="evidence" value="ECO:0007669"/>
    <property type="project" value="UniProtKB-KW"/>
</dbReference>
<dbReference type="InterPro" id="IPR027417">
    <property type="entry name" value="P-loop_NTPase"/>
</dbReference>